<keyword evidence="2" id="KW-0812">Transmembrane</keyword>
<dbReference type="EMBL" id="KN824307">
    <property type="protein sequence ID" value="KIM26262.1"/>
    <property type="molecule type" value="Genomic_DNA"/>
</dbReference>
<gene>
    <name evidence="3" type="ORF">M408DRAFT_194520</name>
</gene>
<keyword evidence="2" id="KW-1133">Transmembrane helix</keyword>
<dbReference type="STRING" id="933852.A0A0C2XAP9"/>
<dbReference type="HOGENOM" id="CLU_479102_0_0_1"/>
<dbReference type="AlphaFoldDB" id="A0A0C2XAP9"/>
<evidence type="ECO:0000313" key="3">
    <source>
        <dbReference type="EMBL" id="KIM26262.1"/>
    </source>
</evidence>
<dbReference type="OrthoDB" id="3258237at2759"/>
<evidence type="ECO:0008006" key="5">
    <source>
        <dbReference type="Google" id="ProtNLM"/>
    </source>
</evidence>
<feature type="compositionally biased region" description="Pro residues" evidence="1">
    <location>
        <begin position="404"/>
        <end position="413"/>
    </location>
</feature>
<proteinExistence type="predicted"/>
<evidence type="ECO:0000313" key="4">
    <source>
        <dbReference type="Proteomes" id="UP000054097"/>
    </source>
</evidence>
<dbReference type="Proteomes" id="UP000054097">
    <property type="component" value="Unassembled WGS sequence"/>
</dbReference>
<reference evidence="4" key="2">
    <citation type="submission" date="2015-01" db="EMBL/GenBank/DDBJ databases">
        <title>Evolutionary Origins and Diversification of the Mycorrhizal Mutualists.</title>
        <authorList>
            <consortium name="DOE Joint Genome Institute"/>
            <consortium name="Mycorrhizal Genomics Consortium"/>
            <person name="Kohler A."/>
            <person name="Kuo A."/>
            <person name="Nagy L.G."/>
            <person name="Floudas D."/>
            <person name="Copeland A."/>
            <person name="Barry K.W."/>
            <person name="Cichocki N."/>
            <person name="Veneault-Fourrey C."/>
            <person name="LaButti K."/>
            <person name="Lindquist E.A."/>
            <person name="Lipzen A."/>
            <person name="Lundell T."/>
            <person name="Morin E."/>
            <person name="Murat C."/>
            <person name="Riley R."/>
            <person name="Ohm R."/>
            <person name="Sun H."/>
            <person name="Tunlid A."/>
            <person name="Henrissat B."/>
            <person name="Grigoriev I.V."/>
            <person name="Hibbett D.S."/>
            <person name="Martin F."/>
        </authorList>
    </citation>
    <scope>NUCLEOTIDE SEQUENCE [LARGE SCALE GENOMIC DNA]</scope>
    <source>
        <strain evidence="4">MAFF 305830</strain>
    </source>
</reference>
<feature type="compositionally biased region" description="Basic and acidic residues" evidence="1">
    <location>
        <begin position="466"/>
        <end position="482"/>
    </location>
</feature>
<evidence type="ECO:0000256" key="1">
    <source>
        <dbReference type="SAM" id="MobiDB-lite"/>
    </source>
</evidence>
<feature type="transmembrane region" description="Helical" evidence="2">
    <location>
        <begin position="287"/>
        <end position="310"/>
    </location>
</feature>
<sequence length="569" mass="60823">MSDIYKVNLTWTSPLIEYAPSGAWNKAVTGQNNSTATFRFYGNGFKWFGAANASTYSIQLDGEPLTSQPRRYQLLEEGPAGLSCDETNAWDCVVLAEANNLESDFEHTLQLTTSFGQSTNRVNLLAIQTLYNTSFSSQSTVETINVPANDTSRLRYAGDWTDVQYGSEINRNTNTSGNTVSFEFKGYSVQLRGTTDRLQSPFTVSLVGNSQSVALPSSGGADGDNNCLFWYAAGLDQSTSHTVVVTNAASSGLIIKGFLVSTFVDPTNSEGGNGTGQNSSSGLSQGALAGIIVGCLLVLFALALVALLLLRVRLRRKVHVDPSNKEGNQGSAVSTLLSLRPLLGSNNHNDTHHTPTTPHEITPWIPPPGTRTPTTPQSAPLTTPSSTGTGAAALAQRRTGKQPLPLPLSPPPSTSTHSHPHSHPTPPPIDAQATHPQDVQPPSRRGSQPHVQPENAAEGPRVISASERRKAPLPIHRHEERAQSPVTRPSSLGTATGTGTASSPTAPTIEVTNVDAVVEPVADAARPSTPPPAYEPATEGSREERRSRRQLQQTISKAIQERFRVVRND</sequence>
<reference evidence="3 4" key="1">
    <citation type="submission" date="2014-04" db="EMBL/GenBank/DDBJ databases">
        <authorList>
            <consortium name="DOE Joint Genome Institute"/>
            <person name="Kuo A."/>
            <person name="Zuccaro A."/>
            <person name="Kohler A."/>
            <person name="Nagy L.G."/>
            <person name="Floudas D."/>
            <person name="Copeland A."/>
            <person name="Barry K.W."/>
            <person name="Cichocki N."/>
            <person name="Veneault-Fourrey C."/>
            <person name="LaButti K."/>
            <person name="Lindquist E.A."/>
            <person name="Lipzen A."/>
            <person name="Lundell T."/>
            <person name="Morin E."/>
            <person name="Murat C."/>
            <person name="Sun H."/>
            <person name="Tunlid A."/>
            <person name="Henrissat B."/>
            <person name="Grigoriev I.V."/>
            <person name="Hibbett D.S."/>
            <person name="Martin F."/>
            <person name="Nordberg H.P."/>
            <person name="Cantor M.N."/>
            <person name="Hua S.X."/>
        </authorList>
    </citation>
    <scope>NUCLEOTIDE SEQUENCE [LARGE SCALE GENOMIC DNA]</scope>
    <source>
        <strain evidence="3 4">MAFF 305830</strain>
    </source>
</reference>
<keyword evidence="4" id="KW-1185">Reference proteome</keyword>
<feature type="compositionally biased region" description="Low complexity" evidence="1">
    <location>
        <begin position="371"/>
        <end position="395"/>
    </location>
</feature>
<feature type="compositionally biased region" description="Low complexity" evidence="1">
    <location>
        <begin position="354"/>
        <end position="363"/>
    </location>
</feature>
<feature type="region of interest" description="Disordered" evidence="1">
    <location>
        <begin position="342"/>
        <end position="556"/>
    </location>
</feature>
<name>A0A0C2XAP9_SERVB</name>
<evidence type="ECO:0000256" key="2">
    <source>
        <dbReference type="SAM" id="Phobius"/>
    </source>
</evidence>
<accession>A0A0C2XAP9</accession>
<dbReference type="Gene3D" id="2.60.120.260">
    <property type="entry name" value="Galactose-binding domain-like"/>
    <property type="match status" value="2"/>
</dbReference>
<feature type="compositionally biased region" description="Low complexity" evidence="1">
    <location>
        <begin position="489"/>
        <end position="525"/>
    </location>
</feature>
<keyword evidence="2" id="KW-0472">Membrane</keyword>
<organism evidence="3 4">
    <name type="scientific">Serendipita vermifera MAFF 305830</name>
    <dbReference type="NCBI Taxonomy" id="933852"/>
    <lineage>
        <taxon>Eukaryota</taxon>
        <taxon>Fungi</taxon>
        <taxon>Dikarya</taxon>
        <taxon>Basidiomycota</taxon>
        <taxon>Agaricomycotina</taxon>
        <taxon>Agaricomycetes</taxon>
        <taxon>Sebacinales</taxon>
        <taxon>Serendipitaceae</taxon>
        <taxon>Serendipita</taxon>
    </lineage>
</organism>
<protein>
    <recommendedName>
        <fullName evidence="5">Transmembrane protein</fullName>
    </recommendedName>
</protein>